<name>A0AA39XHJ9_9PEZI</name>
<gene>
    <name evidence="1" type="ORF">B0T14DRAFT_416999</name>
</gene>
<evidence type="ECO:0000313" key="2">
    <source>
        <dbReference type="Proteomes" id="UP001175000"/>
    </source>
</evidence>
<comment type="caution">
    <text evidence="1">The sequence shown here is derived from an EMBL/GenBank/DDBJ whole genome shotgun (WGS) entry which is preliminary data.</text>
</comment>
<dbReference type="EMBL" id="JAULSU010000001">
    <property type="protein sequence ID" value="KAK0633820.1"/>
    <property type="molecule type" value="Genomic_DNA"/>
</dbReference>
<evidence type="ECO:0000313" key="1">
    <source>
        <dbReference type="EMBL" id="KAK0633820.1"/>
    </source>
</evidence>
<dbReference type="Proteomes" id="UP001175000">
    <property type="component" value="Unassembled WGS sequence"/>
</dbReference>
<proteinExistence type="predicted"/>
<accession>A0AA39XHJ9</accession>
<reference evidence="1" key="1">
    <citation type="submission" date="2023-06" db="EMBL/GenBank/DDBJ databases">
        <title>Genome-scale phylogeny and comparative genomics of the fungal order Sordariales.</title>
        <authorList>
            <consortium name="Lawrence Berkeley National Laboratory"/>
            <person name="Hensen N."/>
            <person name="Bonometti L."/>
            <person name="Westerberg I."/>
            <person name="Brannstrom I.O."/>
            <person name="Guillou S."/>
            <person name="Cros-Aarteil S."/>
            <person name="Calhoun S."/>
            <person name="Haridas S."/>
            <person name="Kuo A."/>
            <person name="Mondo S."/>
            <person name="Pangilinan J."/>
            <person name="Riley R."/>
            <person name="Labutti K."/>
            <person name="Andreopoulos B."/>
            <person name="Lipzen A."/>
            <person name="Chen C."/>
            <person name="Yanf M."/>
            <person name="Daum C."/>
            <person name="Ng V."/>
            <person name="Clum A."/>
            <person name="Steindorff A."/>
            <person name="Ohm R."/>
            <person name="Martin F."/>
            <person name="Silar P."/>
            <person name="Natvig D."/>
            <person name="Lalanne C."/>
            <person name="Gautier V."/>
            <person name="Ament-Velasquez S.L."/>
            <person name="Kruys A."/>
            <person name="Hutchinson M.I."/>
            <person name="Powell A.J."/>
            <person name="Barry K."/>
            <person name="Miller A.N."/>
            <person name="Grigoriev I.V."/>
            <person name="Debuchy R."/>
            <person name="Gladieux P."/>
            <person name="Thoren M.H."/>
            <person name="Johannesson H."/>
        </authorList>
    </citation>
    <scope>NUCLEOTIDE SEQUENCE</scope>
    <source>
        <strain evidence="1">CBS 606.72</strain>
    </source>
</reference>
<dbReference type="AlphaFoldDB" id="A0AA39XHJ9"/>
<keyword evidence="2" id="KW-1185">Reference proteome</keyword>
<sequence length="66" mass="7259">MCTEHITADCPACGKEYLVYVEFCQHFQPPLLYCLRGTVVNRMEMGDGDCPSPVCPNSRNGGCAVM</sequence>
<organism evidence="1 2">
    <name type="scientific">Immersiella caudata</name>
    <dbReference type="NCBI Taxonomy" id="314043"/>
    <lineage>
        <taxon>Eukaryota</taxon>
        <taxon>Fungi</taxon>
        <taxon>Dikarya</taxon>
        <taxon>Ascomycota</taxon>
        <taxon>Pezizomycotina</taxon>
        <taxon>Sordariomycetes</taxon>
        <taxon>Sordariomycetidae</taxon>
        <taxon>Sordariales</taxon>
        <taxon>Lasiosphaeriaceae</taxon>
        <taxon>Immersiella</taxon>
    </lineage>
</organism>
<protein>
    <submittedName>
        <fullName evidence="1">Uncharacterized protein</fullName>
    </submittedName>
</protein>